<sequence>MSQAETPRTTCSEPKSISSGVAGDADAQLLAKLVQLLGARETQSLLLSDLGALLTGPLRNGVKEKGGLRSWLQRYPDLFPVYGQPGRETVTLNIAKTKQAAEADVRSTLPDKDTDAKALQEEEDNYAAVQMRGLPYRATVPDIRKFLGSHCDSLKGEQAVQLVLNRDGRPSGLARVQFDTPATARLVKDELHLKSIDVQGFPTDRYVEVFMYTNKLRFKRPPVVPKGMEGSFTDDAEAHNVNKEQVFTECREHMETPGKAQLLLSMLGVALSEGSRAYLKRTNQGLKHFLAQYPCHFSVDGQKGREIVSYIPQAGNGGDLPRSVTEPTKRPAPTDLSAYQKSACDASARTCGVTIDTSKPVIDHLEHLKRSPPAFASGSIAELKPSLRMTPKQSFDGCESPQFTRSSAQVVSTPSDWGTPQQAPVSNHCSAGLRHPQVQDPFNGMCCLKQQPMAFPMTSVWPMWNGGMPAVSMFCPDALRLPAQYGHCQQPQALRFEGLPADFTQQDLFVLFGKYDMVEHIAKGRTAVQVVPDRDSKATCHATVVMDSPEAAVAAQAVLHGQVVGTTTLAVEFDTKDVDSRHVQSAVEPMGPFADPTQQQDFLSLYARIPASTHIAMPGDFSPAFSPMPAPPMVSENPQCPTAMQGDGASSWDALWEFLTKDSTGPAPPGPAQVGPVGVAVR</sequence>
<feature type="region of interest" description="Disordered" evidence="3">
    <location>
        <begin position="313"/>
        <end position="335"/>
    </location>
</feature>
<dbReference type="Gene3D" id="3.30.70.330">
    <property type="match status" value="2"/>
</dbReference>
<feature type="domain" description="RRM" evidence="4">
    <location>
        <begin position="128"/>
        <end position="206"/>
    </location>
</feature>
<feature type="compositionally biased region" description="Polar residues" evidence="3">
    <location>
        <begin position="401"/>
        <end position="425"/>
    </location>
</feature>
<dbReference type="EMBL" id="HBFQ01047537">
    <property type="protein sequence ID" value="CAD8859515.1"/>
    <property type="molecule type" value="Transcribed_RNA"/>
</dbReference>
<dbReference type="PANTHER" id="PTHR13976">
    <property type="entry name" value="HETEROGENEOUS NUCLEAR RIBONUCLEOPROTEIN-RELATED"/>
    <property type="match status" value="1"/>
</dbReference>
<gene>
    <name evidence="5" type="ORF">NSCI0253_LOCUS33869</name>
</gene>
<dbReference type="InterPro" id="IPR050666">
    <property type="entry name" value="ESRP"/>
</dbReference>
<organism evidence="5">
    <name type="scientific">Noctiluca scintillans</name>
    <name type="common">Sea sparkle</name>
    <name type="synonym">Red tide dinoflagellate</name>
    <dbReference type="NCBI Taxonomy" id="2966"/>
    <lineage>
        <taxon>Eukaryota</taxon>
        <taxon>Sar</taxon>
        <taxon>Alveolata</taxon>
        <taxon>Dinophyceae</taxon>
        <taxon>Noctilucales</taxon>
        <taxon>Noctilucaceae</taxon>
        <taxon>Noctiluca</taxon>
    </lineage>
</organism>
<evidence type="ECO:0000256" key="1">
    <source>
        <dbReference type="ARBA" id="ARBA00022737"/>
    </source>
</evidence>
<dbReference type="Pfam" id="PF00076">
    <property type="entry name" value="RRM_1"/>
    <property type="match status" value="1"/>
</dbReference>
<feature type="compositionally biased region" description="Low complexity" evidence="3">
    <location>
        <begin position="672"/>
        <end position="682"/>
    </location>
</feature>
<protein>
    <recommendedName>
        <fullName evidence="4">RRM domain-containing protein</fullName>
    </recommendedName>
</protein>
<accession>A0A7S1AMT1</accession>
<reference evidence="5" key="1">
    <citation type="submission" date="2021-01" db="EMBL/GenBank/DDBJ databases">
        <authorList>
            <person name="Corre E."/>
            <person name="Pelletier E."/>
            <person name="Niang G."/>
            <person name="Scheremetjew M."/>
            <person name="Finn R."/>
            <person name="Kale V."/>
            <person name="Holt S."/>
            <person name="Cochrane G."/>
            <person name="Meng A."/>
            <person name="Brown T."/>
            <person name="Cohen L."/>
        </authorList>
    </citation>
    <scope>NUCLEOTIDE SEQUENCE</scope>
</reference>
<dbReference type="InterPro" id="IPR012677">
    <property type="entry name" value="Nucleotide-bd_a/b_plait_sf"/>
</dbReference>
<feature type="domain" description="RRM" evidence="4">
    <location>
        <begin position="493"/>
        <end position="572"/>
    </location>
</feature>
<keyword evidence="2" id="KW-0694">RNA-binding</keyword>
<evidence type="ECO:0000259" key="4">
    <source>
        <dbReference type="SMART" id="SM00360"/>
    </source>
</evidence>
<keyword evidence="1" id="KW-0677">Repeat</keyword>
<name>A0A7S1AMT1_NOCSC</name>
<evidence type="ECO:0000313" key="5">
    <source>
        <dbReference type="EMBL" id="CAD8859515.1"/>
    </source>
</evidence>
<dbReference type="SMART" id="SM00360">
    <property type="entry name" value="RRM"/>
    <property type="match status" value="2"/>
</dbReference>
<feature type="region of interest" description="Disordered" evidence="3">
    <location>
        <begin position="392"/>
        <end position="425"/>
    </location>
</feature>
<feature type="region of interest" description="Disordered" evidence="3">
    <location>
        <begin position="1"/>
        <end position="20"/>
    </location>
</feature>
<dbReference type="CDD" id="cd00590">
    <property type="entry name" value="RRM_SF"/>
    <property type="match status" value="1"/>
</dbReference>
<evidence type="ECO:0000256" key="3">
    <source>
        <dbReference type="SAM" id="MobiDB-lite"/>
    </source>
</evidence>
<dbReference type="InterPro" id="IPR000504">
    <property type="entry name" value="RRM_dom"/>
</dbReference>
<feature type="region of interest" description="Disordered" evidence="3">
    <location>
        <begin position="663"/>
        <end position="682"/>
    </location>
</feature>
<dbReference type="GO" id="GO:0003723">
    <property type="term" value="F:RNA binding"/>
    <property type="evidence" value="ECO:0007669"/>
    <property type="project" value="UniProtKB-KW"/>
</dbReference>
<evidence type="ECO:0000256" key="2">
    <source>
        <dbReference type="ARBA" id="ARBA00022884"/>
    </source>
</evidence>
<dbReference type="SUPFAM" id="SSF54928">
    <property type="entry name" value="RNA-binding domain, RBD"/>
    <property type="match status" value="2"/>
</dbReference>
<feature type="compositionally biased region" description="Polar residues" evidence="3">
    <location>
        <begin position="1"/>
        <end position="19"/>
    </location>
</feature>
<dbReference type="InterPro" id="IPR035979">
    <property type="entry name" value="RBD_domain_sf"/>
</dbReference>
<dbReference type="AlphaFoldDB" id="A0A7S1AMT1"/>
<proteinExistence type="predicted"/>